<dbReference type="RefSeq" id="XP_031568139.1">
    <property type="nucleotide sequence ID" value="XM_031712279.1"/>
</dbReference>
<evidence type="ECO:0000256" key="2">
    <source>
        <dbReference type="ARBA" id="ARBA00022692"/>
    </source>
</evidence>
<dbReference type="KEGG" id="aten:116302884"/>
<dbReference type="GeneID" id="116302884"/>
<name>A0A6P8IMR6_ACTTE</name>
<evidence type="ECO:0000313" key="6">
    <source>
        <dbReference type="Proteomes" id="UP000515163"/>
    </source>
</evidence>
<dbReference type="Gene3D" id="1.10.1450.10">
    <property type="entry name" value="Tetraspanin"/>
    <property type="match status" value="1"/>
</dbReference>
<dbReference type="SUPFAM" id="SSF48652">
    <property type="entry name" value="Tetraspanin"/>
    <property type="match status" value="1"/>
</dbReference>
<sequence>MAKAYKHDVLHGSSLKCLTNDDSVSSCSVYCGRRSTFLLSNGVLCLTGFIVTSFATFLLVVEGSFVQGSSVEYITLTLATSIIIPGIVTLLSCSAVCFASNRRRLPYLYNTLSMIFSCTVMFEIMVFIFGVGQVVQVEELTIGIVEWSRFIQYYQEEHIRNDLDVIQKELKCCGFKSYKDWDLNPYYSCNSTGYSRCSVPFSCCKLKNAGATCVLGIRNPKITEAELRESIYLDGCLRTSQIWYKYSIILLSISALLMACIQGFFLNFMARYVKNIEKESDDTYRSNSPKNEYSSVLKKDTIVKDKQKPSISYVHMEL</sequence>
<protein>
    <submittedName>
        <fullName evidence="7">Tetraspanin-33-like</fullName>
    </submittedName>
</protein>
<dbReference type="Proteomes" id="UP000515163">
    <property type="component" value="Unplaced"/>
</dbReference>
<evidence type="ECO:0000256" key="4">
    <source>
        <dbReference type="ARBA" id="ARBA00023136"/>
    </source>
</evidence>
<comment type="subcellular location">
    <subcellularLocation>
        <location evidence="1">Membrane</location>
        <topology evidence="1">Multi-pass membrane protein</topology>
    </subcellularLocation>
</comment>
<organism evidence="6 7">
    <name type="scientific">Actinia tenebrosa</name>
    <name type="common">Australian red waratah sea anemone</name>
    <dbReference type="NCBI Taxonomy" id="6105"/>
    <lineage>
        <taxon>Eukaryota</taxon>
        <taxon>Metazoa</taxon>
        <taxon>Cnidaria</taxon>
        <taxon>Anthozoa</taxon>
        <taxon>Hexacorallia</taxon>
        <taxon>Actiniaria</taxon>
        <taxon>Actiniidae</taxon>
        <taxon>Actinia</taxon>
    </lineage>
</organism>
<feature type="transmembrane region" description="Helical" evidence="5">
    <location>
        <begin position="43"/>
        <end position="61"/>
    </location>
</feature>
<gene>
    <name evidence="7" type="primary">LOC116302884</name>
</gene>
<dbReference type="InterPro" id="IPR018499">
    <property type="entry name" value="Tetraspanin/Peripherin"/>
</dbReference>
<dbReference type="AlphaFoldDB" id="A0A6P8IMR6"/>
<proteinExistence type="predicted"/>
<dbReference type="Pfam" id="PF00335">
    <property type="entry name" value="Tetraspanin"/>
    <property type="match status" value="1"/>
</dbReference>
<evidence type="ECO:0000313" key="7">
    <source>
        <dbReference type="RefSeq" id="XP_031568139.1"/>
    </source>
</evidence>
<dbReference type="PANTHER" id="PTHR19282">
    <property type="entry name" value="TETRASPANIN"/>
    <property type="match status" value="1"/>
</dbReference>
<evidence type="ECO:0000256" key="5">
    <source>
        <dbReference type="SAM" id="Phobius"/>
    </source>
</evidence>
<feature type="transmembrane region" description="Helical" evidence="5">
    <location>
        <begin position="248"/>
        <end position="270"/>
    </location>
</feature>
<accession>A0A6P8IMR6</accession>
<dbReference type="InParanoid" id="A0A6P8IMR6"/>
<keyword evidence="2 5" id="KW-0812">Transmembrane</keyword>
<dbReference type="OrthoDB" id="10051815at2759"/>
<reference evidence="7" key="1">
    <citation type="submission" date="2025-08" db="UniProtKB">
        <authorList>
            <consortium name="RefSeq"/>
        </authorList>
    </citation>
    <scope>IDENTIFICATION</scope>
    <source>
        <tissue evidence="7">Tentacle</tissue>
    </source>
</reference>
<dbReference type="GO" id="GO:0016020">
    <property type="term" value="C:membrane"/>
    <property type="evidence" value="ECO:0007669"/>
    <property type="project" value="UniProtKB-SubCell"/>
</dbReference>
<feature type="transmembrane region" description="Helical" evidence="5">
    <location>
        <begin position="111"/>
        <end position="131"/>
    </location>
</feature>
<dbReference type="InterPro" id="IPR008952">
    <property type="entry name" value="Tetraspanin_EC2_sf"/>
</dbReference>
<evidence type="ECO:0000256" key="1">
    <source>
        <dbReference type="ARBA" id="ARBA00004141"/>
    </source>
</evidence>
<keyword evidence="4 5" id="KW-0472">Membrane</keyword>
<evidence type="ECO:0000256" key="3">
    <source>
        <dbReference type="ARBA" id="ARBA00022989"/>
    </source>
</evidence>
<keyword evidence="6" id="KW-1185">Reference proteome</keyword>
<feature type="transmembrane region" description="Helical" evidence="5">
    <location>
        <begin position="73"/>
        <end position="99"/>
    </location>
</feature>
<keyword evidence="3 5" id="KW-1133">Transmembrane helix</keyword>